<protein>
    <submittedName>
        <fullName evidence="1">Uncharacterized protein</fullName>
    </submittedName>
</protein>
<reference evidence="1" key="1">
    <citation type="submission" date="2022-11" db="EMBL/GenBank/DDBJ databases">
        <title>Isolation and characterization of PLA-degrading bacterium Massilia sp. from Antarctic soil.</title>
        <authorList>
            <person name="Sato K."/>
            <person name="Gomez-Fuentes C."/>
            <person name="Ahmad S.A."/>
            <person name="Zulkharnain A."/>
        </authorList>
    </citation>
    <scope>NUCLEOTIDE SEQUENCE</scope>
    <source>
        <strain evidence="1">N-3</strain>
    </source>
</reference>
<name>A0ABM8C7L5_9BURK</name>
<organism evidence="1 2">
    <name type="scientific">Massilia varians</name>
    <dbReference type="NCBI Taxonomy" id="457921"/>
    <lineage>
        <taxon>Bacteria</taxon>
        <taxon>Pseudomonadati</taxon>
        <taxon>Pseudomonadota</taxon>
        <taxon>Betaproteobacteria</taxon>
        <taxon>Burkholderiales</taxon>
        <taxon>Oxalobacteraceae</taxon>
        <taxon>Telluria group</taxon>
        <taxon>Massilia</taxon>
    </lineage>
</organism>
<accession>A0ABM8C7L5</accession>
<keyword evidence="2" id="KW-1185">Reference proteome</keyword>
<gene>
    <name evidence="1" type="ORF">MasN3_27450</name>
</gene>
<dbReference type="EMBL" id="AP026966">
    <property type="protein sequence ID" value="BDT59251.1"/>
    <property type="molecule type" value="Genomic_DNA"/>
</dbReference>
<evidence type="ECO:0000313" key="2">
    <source>
        <dbReference type="Proteomes" id="UP001163336"/>
    </source>
</evidence>
<sequence>MSMHLDLISHGAKPDHNEDWTGAFRSAAATELLVIDGATSVAERDYIDPGEGDVVWFVSRFAAALGADMDTGRGQQEAVHAAVEQVRREFLARCAAQQVPLYAWPIAALSWVRVREHGASYRLELYCLGDCKLLLRRPGGEVLDLDPFVNPQEAILRAAIEKLAQEGVRDAADRQARLMPMLRARREFQNTVARPNSLCLQPNGAFGARTSTFEAPAGSALLALTDGLYRLVDTYGLHTPESLFALCLEHGLPAAMAQLRDYEAANRAAGPAVVKRADDASALLWRG</sequence>
<dbReference type="Proteomes" id="UP001163336">
    <property type="component" value="Chromosome"/>
</dbReference>
<evidence type="ECO:0000313" key="1">
    <source>
        <dbReference type="EMBL" id="BDT59251.1"/>
    </source>
</evidence>
<proteinExistence type="predicted"/>